<feature type="transmembrane region" description="Helical" evidence="1">
    <location>
        <begin position="55"/>
        <end position="74"/>
    </location>
</feature>
<accession>A0ABU9AWF6</accession>
<keyword evidence="1" id="KW-0472">Membrane</keyword>
<evidence type="ECO:0000313" key="2">
    <source>
        <dbReference type="EMBL" id="MEK7952061.1"/>
    </source>
</evidence>
<dbReference type="EMBL" id="JBBUKT010000006">
    <property type="protein sequence ID" value="MEK7952061.1"/>
    <property type="molecule type" value="Genomic_DNA"/>
</dbReference>
<keyword evidence="1" id="KW-0812">Transmembrane</keyword>
<sequence length="104" mass="11002">MSPKVIGAISGAILTPFTMLFAIVSAGAGHGDYILARILYPSSCLILDSNVPDSFRVPSICGLACIQLPIYGWVLGNALEKKQLPLTMGLMIGIHSIVAALTFR</sequence>
<name>A0ABU9AWF6_9BACT</name>
<evidence type="ECO:0000256" key="1">
    <source>
        <dbReference type="SAM" id="Phobius"/>
    </source>
</evidence>
<organism evidence="2 3">
    <name type="scientific">Luteolibacter soli</name>
    <dbReference type="NCBI Taxonomy" id="3135280"/>
    <lineage>
        <taxon>Bacteria</taxon>
        <taxon>Pseudomonadati</taxon>
        <taxon>Verrucomicrobiota</taxon>
        <taxon>Verrucomicrobiia</taxon>
        <taxon>Verrucomicrobiales</taxon>
        <taxon>Verrucomicrobiaceae</taxon>
        <taxon>Luteolibacter</taxon>
    </lineage>
</organism>
<proteinExistence type="predicted"/>
<reference evidence="2 3" key="1">
    <citation type="submission" date="2024-04" db="EMBL/GenBank/DDBJ databases">
        <title>Luteolibacter sp. isolated from soil.</title>
        <authorList>
            <person name="An J."/>
        </authorList>
    </citation>
    <scope>NUCLEOTIDE SEQUENCE [LARGE SCALE GENOMIC DNA]</scope>
    <source>
        <strain evidence="2 3">Y139</strain>
    </source>
</reference>
<feature type="transmembrane region" description="Helical" evidence="1">
    <location>
        <begin position="86"/>
        <end position="103"/>
    </location>
</feature>
<gene>
    <name evidence="2" type="ORF">WKV53_16225</name>
</gene>
<dbReference type="Proteomes" id="UP001371305">
    <property type="component" value="Unassembled WGS sequence"/>
</dbReference>
<comment type="caution">
    <text evidence="2">The sequence shown here is derived from an EMBL/GenBank/DDBJ whole genome shotgun (WGS) entry which is preliminary data.</text>
</comment>
<keyword evidence="1" id="KW-1133">Transmembrane helix</keyword>
<keyword evidence="3" id="KW-1185">Reference proteome</keyword>
<protein>
    <submittedName>
        <fullName evidence="2">Uncharacterized protein</fullName>
    </submittedName>
</protein>
<dbReference type="RefSeq" id="WP_341405819.1">
    <property type="nucleotide sequence ID" value="NZ_JBBUKT010000006.1"/>
</dbReference>
<evidence type="ECO:0000313" key="3">
    <source>
        <dbReference type="Proteomes" id="UP001371305"/>
    </source>
</evidence>